<dbReference type="EMBL" id="CADEAL010000706">
    <property type="protein sequence ID" value="CAB1424109.1"/>
    <property type="molecule type" value="Genomic_DNA"/>
</dbReference>
<evidence type="ECO:0000313" key="2">
    <source>
        <dbReference type="Proteomes" id="UP001153269"/>
    </source>
</evidence>
<sequence>MVCLQHIHTDKSPRVSQVDVFVFTCSAPLLHPEMFVFLQVSRPSRVRNLVHTSTRSLGSFHTSSCWFLTWTHSDMLQMIYQEAAGEDPDTDTDICVPIDSSTGVCLRSSSLLRRVLQKHRVSVLREPDVMNTLLTYESQAGTYANGSLSCLFSEELRPPSFLCNGPGYDKAVFTPLRGDGCQSRAEDSKNHSLKIRCRRRRGNGFYETLMKLTRPEPHTQKALQSLI</sequence>
<evidence type="ECO:0000313" key="1">
    <source>
        <dbReference type="EMBL" id="CAB1424109.1"/>
    </source>
</evidence>
<protein>
    <submittedName>
        <fullName evidence="1">Uncharacterized protein</fullName>
    </submittedName>
</protein>
<dbReference type="AlphaFoldDB" id="A0A9N7U5L5"/>
<comment type="caution">
    <text evidence="1">The sequence shown here is derived from an EMBL/GenBank/DDBJ whole genome shotgun (WGS) entry which is preliminary data.</text>
</comment>
<reference evidence="1" key="1">
    <citation type="submission" date="2020-03" db="EMBL/GenBank/DDBJ databases">
        <authorList>
            <person name="Weist P."/>
        </authorList>
    </citation>
    <scope>NUCLEOTIDE SEQUENCE</scope>
</reference>
<organism evidence="1 2">
    <name type="scientific">Pleuronectes platessa</name>
    <name type="common">European plaice</name>
    <dbReference type="NCBI Taxonomy" id="8262"/>
    <lineage>
        <taxon>Eukaryota</taxon>
        <taxon>Metazoa</taxon>
        <taxon>Chordata</taxon>
        <taxon>Craniata</taxon>
        <taxon>Vertebrata</taxon>
        <taxon>Euteleostomi</taxon>
        <taxon>Actinopterygii</taxon>
        <taxon>Neopterygii</taxon>
        <taxon>Teleostei</taxon>
        <taxon>Neoteleostei</taxon>
        <taxon>Acanthomorphata</taxon>
        <taxon>Carangaria</taxon>
        <taxon>Pleuronectiformes</taxon>
        <taxon>Pleuronectoidei</taxon>
        <taxon>Pleuronectidae</taxon>
        <taxon>Pleuronectes</taxon>
    </lineage>
</organism>
<proteinExistence type="predicted"/>
<name>A0A9N7U5L5_PLEPL</name>
<gene>
    <name evidence="1" type="ORF">PLEPLA_LOCUS12030</name>
</gene>
<accession>A0A9N7U5L5</accession>
<keyword evidence="2" id="KW-1185">Reference proteome</keyword>
<dbReference type="Proteomes" id="UP001153269">
    <property type="component" value="Unassembled WGS sequence"/>
</dbReference>